<dbReference type="NCBIfam" id="NF005977">
    <property type="entry name" value="PRK08068.1"/>
    <property type="match status" value="1"/>
</dbReference>
<keyword evidence="3" id="KW-0808">Transferase</keyword>
<evidence type="ECO:0000256" key="3">
    <source>
        <dbReference type="ARBA" id="ARBA00022679"/>
    </source>
</evidence>
<evidence type="ECO:0000256" key="1">
    <source>
        <dbReference type="ARBA" id="ARBA00001933"/>
    </source>
</evidence>
<keyword evidence="2 5" id="KW-0032">Aminotransferase</keyword>
<dbReference type="EMBL" id="BMNQ01000038">
    <property type="protein sequence ID" value="GGK00939.1"/>
    <property type="molecule type" value="Genomic_DNA"/>
</dbReference>
<dbReference type="InterPro" id="IPR015424">
    <property type="entry name" value="PyrdxlP-dep_Trfase"/>
</dbReference>
<comment type="cofactor">
    <cofactor evidence="1">
        <name>pyridoxal 5'-phosphate</name>
        <dbReference type="ChEBI" id="CHEBI:597326"/>
    </cofactor>
</comment>
<dbReference type="InterPro" id="IPR015422">
    <property type="entry name" value="PyrdxlP-dep_Trfase_small"/>
</dbReference>
<dbReference type="Gene3D" id="3.40.640.10">
    <property type="entry name" value="Type I PLP-dependent aspartate aminotransferase-like (Major domain)"/>
    <property type="match status" value="1"/>
</dbReference>
<proteinExistence type="predicted"/>
<organism evidence="5 6">
    <name type="scientific">Lentibacillus kapialis</name>
    <dbReference type="NCBI Taxonomy" id="340214"/>
    <lineage>
        <taxon>Bacteria</taxon>
        <taxon>Bacillati</taxon>
        <taxon>Bacillota</taxon>
        <taxon>Bacilli</taxon>
        <taxon>Bacillales</taxon>
        <taxon>Bacillaceae</taxon>
        <taxon>Lentibacillus</taxon>
    </lineage>
</organism>
<dbReference type="Proteomes" id="UP000658382">
    <property type="component" value="Unassembled WGS sequence"/>
</dbReference>
<evidence type="ECO:0000259" key="4">
    <source>
        <dbReference type="Pfam" id="PF00155"/>
    </source>
</evidence>
<evidence type="ECO:0000256" key="2">
    <source>
        <dbReference type="ARBA" id="ARBA00022576"/>
    </source>
</evidence>
<dbReference type="GO" id="GO:0030170">
    <property type="term" value="F:pyridoxal phosphate binding"/>
    <property type="evidence" value="ECO:0007669"/>
    <property type="project" value="InterPro"/>
</dbReference>
<dbReference type="AlphaFoldDB" id="A0A917PYL6"/>
<reference evidence="5" key="1">
    <citation type="journal article" date="2014" name="Int. J. Syst. Evol. Microbiol.">
        <title>Complete genome sequence of Corynebacterium casei LMG S-19264T (=DSM 44701T), isolated from a smear-ripened cheese.</title>
        <authorList>
            <consortium name="US DOE Joint Genome Institute (JGI-PGF)"/>
            <person name="Walter F."/>
            <person name="Albersmeier A."/>
            <person name="Kalinowski J."/>
            <person name="Ruckert C."/>
        </authorList>
    </citation>
    <scope>NUCLEOTIDE SEQUENCE</scope>
    <source>
        <strain evidence="5">JCM 12580</strain>
    </source>
</reference>
<dbReference type="InterPro" id="IPR015421">
    <property type="entry name" value="PyrdxlP-dep_Trfase_major"/>
</dbReference>
<dbReference type="GO" id="GO:0008483">
    <property type="term" value="F:transaminase activity"/>
    <property type="evidence" value="ECO:0007669"/>
    <property type="project" value="UniProtKB-KW"/>
</dbReference>
<dbReference type="Gene3D" id="3.90.1150.10">
    <property type="entry name" value="Aspartate Aminotransferase, domain 1"/>
    <property type="match status" value="1"/>
</dbReference>
<evidence type="ECO:0000313" key="6">
    <source>
        <dbReference type="Proteomes" id="UP000658382"/>
    </source>
</evidence>
<dbReference type="Pfam" id="PF00155">
    <property type="entry name" value="Aminotran_1_2"/>
    <property type="match status" value="1"/>
</dbReference>
<dbReference type="PANTHER" id="PTHR42832">
    <property type="entry name" value="AMINO ACID AMINOTRANSFERASE"/>
    <property type="match status" value="1"/>
</dbReference>
<dbReference type="InterPro" id="IPR050881">
    <property type="entry name" value="LL-DAP_aminotransferase"/>
</dbReference>
<dbReference type="PANTHER" id="PTHR42832:SF3">
    <property type="entry name" value="L-GLUTAMINE--4-(METHYLSULFANYL)-2-OXOBUTANOATE AMINOTRANSFERASE"/>
    <property type="match status" value="1"/>
</dbReference>
<dbReference type="SUPFAM" id="SSF53383">
    <property type="entry name" value="PLP-dependent transferases"/>
    <property type="match status" value="1"/>
</dbReference>
<sequence>MTRNFEQSAMLKRLPEQFFAKLVARTQEFKQAGHDVINLGQGNPDLPTPEHIIKEVQQAAEKPANHKYSPFRGYRYVKEAAANYYKREYGVSLDPEREIALLFGSKAGLVGISECLLNPNDTALLPDPGYPDYMSGIAMADADPYFMPLKRENHFLPDYNAIPDATLDRAKLMFLNYPNNPTAVTANKDFYDDTVKLAKKHHICVVQDFAYGALGFDGSKPQSFLQSEGAKDIGIEIYTLSKTYNMAGWRVAFAAGNPSVIEAINKIQDHMYVSLFGAVQSAAAKALNSDQSAVKQLVDTYTERRNQFIRAIRDIGWKADTPEGSFFAWLPVPATYTSEEFADLLLEKAHVVVAPGRGFGNFGDGYVRVGLLESADRLEEAAVRIGRLGIFN</sequence>
<feature type="domain" description="Aminotransferase class I/classII large" evidence="4">
    <location>
        <begin position="35"/>
        <end position="385"/>
    </location>
</feature>
<dbReference type="InterPro" id="IPR004839">
    <property type="entry name" value="Aminotransferase_I/II_large"/>
</dbReference>
<comment type="caution">
    <text evidence="5">The sequence shown here is derived from an EMBL/GenBank/DDBJ whole genome shotgun (WGS) entry which is preliminary data.</text>
</comment>
<reference evidence="5" key="2">
    <citation type="submission" date="2020-09" db="EMBL/GenBank/DDBJ databases">
        <authorList>
            <person name="Sun Q."/>
            <person name="Ohkuma M."/>
        </authorList>
    </citation>
    <scope>NUCLEOTIDE SEQUENCE</scope>
    <source>
        <strain evidence="5">JCM 12580</strain>
    </source>
</reference>
<name>A0A917PYL6_9BACI</name>
<dbReference type="RefSeq" id="WP_188633345.1">
    <property type="nucleotide sequence ID" value="NZ_BMNQ01000038.1"/>
</dbReference>
<gene>
    <name evidence="5" type="ORF">GCM10007063_24030</name>
</gene>
<accession>A0A917PYL6</accession>
<keyword evidence="6" id="KW-1185">Reference proteome</keyword>
<protein>
    <submittedName>
        <fullName evidence="5">Diaminopimelate aminotransferase</fullName>
    </submittedName>
</protein>
<dbReference type="CDD" id="cd00609">
    <property type="entry name" value="AAT_like"/>
    <property type="match status" value="1"/>
</dbReference>
<evidence type="ECO:0000313" key="5">
    <source>
        <dbReference type="EMBL" id="GGK00939.1"/>
    </source>
</evidence>